<reference evidence="2" key="1">
    <citation type="submission" date="2023-09" db="EMBL/GenBank/DDBJ databases">
        <title>Description of first Herbaspirillum huttiense subsp. nephrolepsisexaltata and Herbaspirillum huttiense subsp. lycopersicon.</title>
        <authorList>
            <person name="Poudel M."/>
            <person name="Sharma A."/>
            <person name="Goss E."/>
            <person name="Tapia J.H."/>
            <person name="Harmon C.M."/>
            <person name="Jones J.B."/>
        </authorList>
    </citation>
    <scope>NUCLEOTIDE SEQUENCE</scope>
    <source>
        <strain evidence="2">SE1</strain>
    </source>
</reference>
<feature type="compositionally biased region" description="Low complexity" evidence="1">
    <location>
        <begin position="116"/>
        <end position="149"/>
    </location>
</feature>
<proteinExistence type="predicted"/>
<gene>
    <name evidence="2" type="ORF">RI048_21815</name>
</gene>
<name>A0ABU2ESZ9_9BURK</name>
<sequence length="312" mass="34760">MTVIRRAKAKAPWASIPNSFAEDMNISEDATAVGLWLACKPEDWRILPKYIQEQFSKRPGKARGREWWARVSRELRNAGYMALRRSKDESGKFSSEWLFSPEGISDDDWAGGGSTDTGSTDTGSTDSWFADNGAASDGKASSGSHSASNQYSLNKHSLTKNSSNKKPPPPGGGSLRIGDLREYLWLEESIARYQDEAFAKILWAEIEDLTAAQTLLDEFAGAIEAGRRGERAMINYPIHWFTTILESFTRGEFTPNFAPRVFARRRERMRAGGQDEEDKQTPEAAIRGIDNARAAAKLAEKSRQLKNGRSEE</sequence>
<protein>
    <submittedName>
        <fullName evidence="2">Uncharacterized protein</fullName>
    </submittedName>
</protein>
<comment type="caution">
    <text evidence="2">The sequence shown here is derived from an EMBL/GenBank/DDBJ whole genome shotgun (WGS) entry which is preliminary data.</text>
</comment>
<evidence type="ECO:0000313" key="3">
    <source>
        <dbReference type="Proteomes" id="UP001246576"/>
    </source>
</evidence>
<accession>A0ABU2ESZ9</accession>
<dbReference type="Proteomes" id="UP001246576">
    <property type="component" value="Unassembled WGS sequence"/>
</dbReference>
<dbReference type="EMBL" id="JAVLSJ010000012">
    <property type="protein sequence ID" value="MDR9850883.1"/>
    <property type="molecule type" value="Genomic_DNA"/>
</dbReference>
<organism evidence="2 3">
    <name type="scientific">Herbaspirillum huttiense subsp. lycopersici</name>
    <dbReference type="NCBI Taxonomy" id="3074428"/>
    <lineage>
        <taxon>Bacteria</taxon>
        <taxon>Pseudomonadati</taxon>
        <taxon>Pseudomonadota</taxon>
        <taxon>Betaproteobacteria</taxon>
        <taxon>Burkholderiales</taxon>
        <taxon>Oxalobacteraceae</taxon>
        <taxon>Herbaspirillum</taxon>
    </lineage>
</organism>
<evidence type="ECO:0000313" key="2">
    <source>
        <dbReference type="EMBL" id="MDR9850883.1"/>
    </source>
</evidence>
<dbReference type="RefSeq" id="WP_310841205.1">
    <property type="nucleotide sequence ID" value="NZ_JAVLSJ010000012.1"/>
</dbReference>
<evidence type="ECO:0000256" key="1">
    <source>
        <dbReference type="SAM" id="MobiDB-lite"/>
    </source>
</evidence>
<keyword evidence="3" id="KW-1185">Reference proteome</keyword>
<feature type="region of interest" description="Disordered" evidence="1">
    <location>
        <begin position="104"/>
        <end position="174"/>
    </location>
</feature>